<evidence type="ECO:0000256" key="2">
    <source>
        <dbReference type="SAM" id="SignalP"/>
    </source>
</evidence>
<comment type="caution">
    <text evidence="3">The sequence shown here is derived from an EMBL/GenBank/DDBJ whole genome shotgun (WGS) entry which is preliminary data.</text>
</comment>
<gene>
    <name evidence="3" type="ORF">NQ318_002103</name>
</gene>
<dbReference type="Proteomes" id="UP001162162">
    <property type="component" value="Unassembled WGS sequence"/>
</dbReference>
<feature type="region of interest" description="Disordered" evidence="1">
    <location>
        <begin position="78"/>
        <end position="97"/>
    </location>
</feature>
<evidence type="ECO:0000256" key="1">
    <source>
        <dbReference type="SAM" id="MobiDB-lite"/>
    </source>
</evidence>
<feature type="chain" id="PRO_5043866202" description="Secreted protein" evidence="2">
    <location>
        <begin position="19"/>
        <end position="97"/>
    </location>
</feature>
<feature type="signal peptide" evidence="2">
    <location>
        <begin position="1"/>
        <end position="18"/>
    </location>
</feature>
<dbReference type="EMBL" id="JAPWTK010000175">
    <property type="protein sequence ID" value="KAJ8946824.1"/>
    <property type="molecule type" value="Genomic_DNA"/>
</dbReference>
<keyword evidence="2" id="KW-0732">Signal</keyword>
<name>A0AAV8Y782_9CUCU</name>
<keyword evidence="4" id="KW-1185">Reference proteome</keyword>
<evidence type="ECO:0000313" key="4">
    <source>
        <dbReference type="Proteomes" id="UP001162162"/>
    </source>
</evidence>
<organism evidence="3 4">
    <name type="scientific">Aromia moschata</name>
    <dbReference type="NCBI Taxonomy" id="1265417"/>
    <lineage>
        <taxon>Eukaryota</taxon>
        <taxon>Metazoa</taxon>
        <taxon>Ecdysozoa</taxon>
        <taxon>Arthropoda</taxon>
        <taxon>Hexapoda</taxon>
        <taxon>Insecta</taxon>
        <taxon>Pterygota</taxon>
        <taxon>Neoptera</taxon>
        <taxon>Endopterygota</taxon>
        <taxon>Coleoptera</taxon>
        <taxon>Polyphaga</taxon>
        <taxon>Cucujiformia</taxon>
        <taxon>Chrysomeloidea</taxon>
        <taxon>Cerambycidae</taxon>
        <taxon>Cerambycinae</taxon>
        <taxon>Callichromatini</taxon>
        <taxon>Aromia</taxon>
    </lineage>
</organism>
<sequence length="97" mass="11360">MSSLLWAMFTSMWPCVSTLWSLWSLLSNVKMDETARIRNWPYVWEEDNREHNTENSKDHTAVHMVHTRMGSNMADSMVRSMESSKQEDSNPSCLVFD</sequence>
<dbReference type="AlphaFoldDB" id="A0AAV8Y782"/>
<protein>
    <recommendedName>
        <fullName evidence="5">Secreted protein</fullName>
    </recommendedName>
</protein>
<accession>A0AAV8Y782</accession>
<evidence type="ECO:0008006" key="5">
    <source>
        <dbReference type="Google" id="ProtNLM"/>
    </source>
</evidence>
<reference evidence="3" key="1">
    <citation type="journal article" date="2023" name="Insect Mol. Biol.">
        <title>Genome sequencing provides insights into the evolution of gene families encoding plant cell wall-degrading enzymes in longhorned beetles.</title>
        <authorList>
            <person name="Shin N.R."/>
            <person name="Okamura Y."/>
            <person name="Kirsch R."/>
            <person name="Pauchet Y."/>
        </authorList>
    </citation>
    <scope>NUCLEOTIDE SEQUENCE</scope>
    <source>
        <strain evidence="3">AMC_N1</strain>
    </source>
</reference>
<evidence type="ECO:0000313" key="3">
    <source>
        <dbReference type="EMBL" id="KAJ8946824.1"/>
    </source>
</evidence>
<proteinExistence type="predicted"/>